<feature type="region of interest" description="Disordered" evidence="1">
    <location>
        <begin position="188"/>
        <end position="210"/>
    </location>
</feature>
<evidence type="ECO:0000313" key="2">
    <source>
        <dbReference type="EMBL" id="KAH9374221.1"/>
    </source>
</evidence>
<feature type="region of interest" description="Disordered" evidence="1">
    <location>
        <begin position="1"/>
        <end position="23"/>
    </location>
</feature>
<dbReference type="Proteomes" id="UP000821853">
    <property type="component" value="Chromosome 4"/>
</dbReference>
<organism evidence="2 3">
    <name type="scientific">Haemaphysalis longicornis</name>
    <name type="common">Bush tick</name>
    <dbReference type="NCBI Taxonomy" id="44386"/>
    <lineage>
        <taxon>Eukaryota</taxon>
        <taxon>Metazoa</taxon>
        <taxon>Ecdysozoa</taxon>
        <taxon>Arthropoda</taxon>
        <taxon>Chelicerata</taxon>
        <taxon>Arachnida</taxon>
        <taxon>Acari</taxon>
        <taxon>Parasitiformes</taxon>
        <taxon>Ixodida</taxon>
        <taxon>Ixodoidea</taxon>
        <taxon>Ixodidae</taxon>
        <taxon>Haemaphysalinae</taxon>
        <taxon>Haemaphysalis</taxon>
    </lineage>
</organism>
<proteinExistence type="predicted"/>
<dbReference type="AlphaFoldDB" id="A0A9J6GFM7"/>
<evidence type="ECO:0000256" key="1">
    <source>
        <dbReference type="SAM" id="MobiDB-lite"/>
    </source>
</evidence>
<dbReference type="VEuPathDB" id="VectorBase:HLOH_061735"/>
<name>A0A9J6GFM7_HAELO</name>
<evidence type="ECO:0000313" key="3">
    <source>
        <dbReference type="Proteomes" id="UP000821853"/>
    </source>
</evidence>
<protein>
    <submittedName>
        <fullName evidence="2">Uncharacterized protein</fullName>
    </submittedName>
</protein>
<sequence>MPPAAPHDSKRGSDLEENGGGGDRKRAYERHFWPCVQWGRKEGGSGGRCTFPTAFFLPQPEGRRGRCTIERLLGWETTDVRATAAEKRTHWHPARPASALIRSGGRGVRTRRQYLWRNIHSMGTGREGGGERRGTRSTLANARCERRWCRGKGAMLRSVLQRCVAFGQINGSMRAPCAACQERIALAAGNSQRQQPPQKRRRSGGSAARQ</sequence>
<comment type="caution">
    <text evidence="2">The sequence shown here is derived from an EMBL/GenBank/DDBJ whole genome shotgun (WGS) entry which is preliminary data.</text>
</comment>
<accession>A0A9J6GFM7</accession>
<reference evidence="2 3" key="1">
    <citation type="journal article" date="2020" name="Cell">
        <title>Large-Scale Comparative Analyses of Tick Genomes Elucidate Their Genetic Diversity and Vector Capacities.</title>
        <authorList>
            <consortium name="Tick Genome and Microbiome Consortium (TIGMIC)"/>
            <person name="Jia N."/>
            <person name="Wang J."/>
            <person name="Shi W."/>
            <person name="Du L."/>
            <person name="Sun Y."/>
            <person name="Zhan W."/>
            <person name="Jiang J.F."/>
            <person name="Wang Q."/>
            <person name="Zhang B."/>
            <person name="Ji P."/>
            <person name="Bell-Sakyi L."/>
            <person name="Cui X.M."/>
            <person name="Yuan T.T."/>
            <person name="Jiang B.G."/>
            <person name="Yang W.F."/>
            <person name="Lam T.T."/>
            <person name="Chang Q.C."/>
            <person name="Ding S.J."/>
            <person name="Wang X.J."/>
            <person name="Zhu J.G."/>
            <person name="Ruan X.D."/>
            <person name="Zhao L."/>
            <person name="Wei J.T."/>
            <person name="Ye R.Z."/>
            <person name="Que T.C."/>
            <person name="Du C.H."/>
            <person name="Zhou Y.H."/>
            <person name="Cheng J.X."/>
            <person name="Dai P.F."/>
            <person name="Guo W.B."/>
            <person name="Han X.H."/>
            <person name="Huang E.J."/>
            <person name="Li L.F."/>
            <person name="Wei W."/>
            <person name="Gao Y.C."/>
            <person name="Liu J.Z."/>
            <person name="Shao H.Z."/>
            <person name="Wang X."/>
            <person name="Wang C.C."/>
            <person name="Yang T.C."/>
            <person name="Huo Q.B."/>
            <person name="Li W."/>
            <person name="Chen H.Y."/>
            <person name="Chen S.E."/>
            <person name="Zhou L.G."/>
            <person name="Ni X.B."/>
            <person name="Tian J.H."/>
            <person name="Sheng Y."/>
            <person name="Liu T."/>
            <person name="Pan Y.S."/>
            <person name="Xia L.Y."/>
            <person name="Li J."/>
            <person name="Zhao F."/>
            <person name="Cao W.C."/>
        </authorList>
    </citation>
    <scope>NUCLEOTIDE SEQUENCE [LARGE SCALE GENOMIC DNA]</scope>
    <source>
        <strain evidence="2">HaeL-2018</strain>
    </source>
</reference>
<gene>
    <name evidence="2" type="ORF">HPB48_013706</name>
</gene>
<dbReference type="EMBL" id="JABSTR010000006">
    <property type="protein sequence ID" value="KAH9374221.1"/>
    <property type="molecule type" value="Genomic_DNA"/>
</dbReference>
<keyword evidence="3" id="KW-1185">Reference proteome</keyword>